<protein>
    <submittedName>
        <fullName evidence="1">Uncharacterized protein</fullName>
    </submittedName>
</protein>
<comment type="caution">
    <text evidence="1">The sequence shown here is derived from an EMBL/GenBank/DDBJ whole genome shotgun (WGS) entry which is preliminary data.</text>
</comment>
<evidence type="ECO:0000313" key="1">
    <source>
        <dbReference type="EMBL" id="TWU28825.1"/>
    </source>
</evidence>
<name>A0A5C6CY27_9BACT</name>
<accession>A0A5C6CY27</accession>
<proteinExistence type="predicted"/>
<dbReference type="EMBL" id="SJPV01000028">
    <property type="protein sequence ID" value="TWU28825.1"/>
    <property type="molecule type" value="Genomic_DNA"/>
</dbReference>
<dbReference type="Proteomes" id="UP000319143">
    <property type="component" value="Unassembled WGS sequence"/>
</dbReference>
<gene>
    <name evidence="1" type="ORF">Poly41_68640</name>
</gene>
<dbReference type="AlphaFoldDB" id="A0A5C6CY27"/>
<reference evidence="1 2" key="1">
    <citation type="submission" date="2019-02" db="EMBL/GenBank/DDBJ databases">
        <title>Deep-cultivation of Planctomycetes and their phenomic and genomic characterization uncovers novel biology.</title>
        <authorList>
            <person name="Wiegand S."/>
            <person name="Jogler M."/>
            <person name="Boedeker C."/>
            <person name="Pinto D."/>
            <person name="Vollmers J."/>
            <person name="Rivas-Marin E."/>
            <person name="Kohn T."/>
            <person name="Peeters S.H."/>
            <person name="Heuer A."/>
            <person name="Rast P."/>
            <person name="Oberbeckmann S."/>
            <person name="Bunk B."/>
            <person name="Jeske O."/>
            <person name="Meyerdierks A."/>
            <person name="Storesund J.E."/>
            <person name="Kallscheuer N."/>
            <person name="Luecker S."/>
            <person name="Lage O.M."/>
            <person name="Pohl T."/>
            <person name="Merkel B.J."/>
            <person name="Hornburger P."/>
            <person name="Mueller R.-W."/>
            <person name="Bruemmer F."/>
            <person name="Labrenz M."/>
            <person name="Spormann A.M."/>
            <person name="Op Den Camp H."/>
            <person name="Overmann J."/>
            <person name="Amann R."/>
            <person name="Jetten M.S.M."/>
            <person name="Mascher T."/>
            <person name="Medema M.H."/>
            <person name="Devos D.P."/>
            <person name="Kaster A.-K."/>
            <person name="Ovreas L."/>
            <person name="Rohde M."/>
            <person name="Galperin M.Y."/>
            <person name="Jogler C."/>
        </authorList>
    </citation>
    <scope>NUCLEOTIDE SEQUENCE [LARGE SCALE GENOMIC DNA]</scope>
    <source>
        <strain evidence="1 2">Poly41</strain>
    </source>
</reference>
<evidence type="ECO:0000313" key="2">
    <source>
        <dbReference type="Proteomes" id="UP000319143"/>
    </source>
</evidence>
<keyword evidence="2" id="KW-1185">Reference proteome</keyword>
<sequence>MRRIQCVSVLEQIAISSRKMTIRSKEMTDASELQFDNVGSGGAMETISSLVGETFELQIPGEQMSGKPSDHTCKVLLTLESKGTTIQVPLSAEPDSEGNWLEMKLARDSK</sequence>
<organism evidence="1 2">
    <name type="scientific">Novipirellula artificiosorum</name>
    <dbReference type="NCBI Taxonomy" id="2528016"/>
    <lineage>
        <taxon>Bacteria</taxon>
        <taxon>Pseudomonadati</taxon>
        <taxon>Planctomycetota</taxon>
        <taxon>Planctomycetia</taxon>
        <taxon>Pirellulales</taxon>
        <taxon>Pirellulaceae</taxon>
        <taxon>Novipirellula</taxon>
    </lineage>
</organism>